<sequence>MSTKIAAEEFYDKFAATYDEVLKDPSCNAQHVNEAAKIFNRHNHQKGSVLDIACGTGFLSELLEGEFDYTGIDISSKMLDYAAQRGYKTIHKPIETALAEIDSQSYDFVFCLSSLLCVEDAATAIKHINRIARKTSIFSLDETTEEYIKNFVVPVYDHSKMAIENAMEDYFIVGWTSPTLGITIRTRMIYIEQKSSE</sequence>
<dbReference type="Pfam" id="PF08241">
    <property type="entry name" value="Methyltransf_11"/>
    <property type="match status" value="1"/>
</dbReference>
<dbReference type="GO" id="GO:0008757">
    <property type="term" value="F:S-adenosylmethionine-dependent methyltransferase activity"/>
    <property type="evidence" value="ECO:0007669"/>
    <property type="project" value="InterPro"/>
</dbReference>
<feature type="domain" description="Methyltransferase type 11" evidence="1">
    <location>
        <begin position="50"/>
        <end position="138"/>
    </location>
</feature>
<name>A0A1D9FV17_MOOP1</name>
<dbReference type="Gene3D" id="3.40.50.150">
    <property type="entry name" value="Vaccinia Virus protein VP39"/>
    <property type="match status" value="1"/>
</dbReference>
<gene>
    <name evidence="2" type="ORF">BJP36_04105</name>
</gene>
<dbReference type="GO" id="GO:0032259">
    <property type="term" value="P:methylation"/>
    <property type="evidence" value="ECO:0007669"/>
    <property type="project" value="UniProtKB-KW"/>
</dbReference>
<proteinExistence type="predicted"/>
<dbReference type="Proteomes" id="UP000176944">
    <property type="component" value="Chromosome"/>
</dbReference>
<dbReference type="InterPro" id="IPR013216">
    <property type="entry name" value="Methyltransf_11"/>
</dbReference>
<evidence type="ECO:0000313" key="2">
    <source>
        <dbReference type="EMBL" id="AOY79218.1"/>
    </source>
</evidence>
<reference evidence="3" key="1">
    <citation type="submission" date="2016-10" db="EMBL/GenBank/DDBJ databases">
        <title>Comparative genomics uncovers the prolific and rare metabolic potential of the cyanobacterial genus Moorea.</title>
        <authorList>
            <person name="Leao T."/>
            <person name="Castelao G."/>
            <person name="Korobeynikov A."/>
            <person name="Monroe E.A."/>
            <person name="Podell S."/>
            <person name="Glukhov E."/>
            <person name="Allen E."/>
            <person name="Gerwick W.H."/>
            <person name="Gerwick L."/>
        </authorList>
    </citation>
    <scope>NUCLEOTIDE SEQUENCE [LARGE SCALE GENOMIC DNA]</scope>
    <source>
        <strain evidence="3">JHB</strain>
    </source>
</reference>
<protein>
    <submittedName>
        <fullName evidence="2">Class I SAM-dependent methyltransferase</fullName>
    </submittedName>
</protein>
<keyword evidence="2" id="KW-0808">Transferase</keyword>
<dbReference type="PANTHER" id="PTHR43464">
    <property type="entry name" value="METHYLTRANSFERASE"/>
    <property type="match status" value="1"/>
</dbReference>
<keyword evidence="2" id="KW-0489">Methyltransferase</keyword>
<dbReference type="AlphaFoldDB" id="A0A1D9FV17"/>
<evidence type="ECO:0000313" key="3">
    <source>
        <dbReference type="Proteomes" id="UP000176944"/>
    </source>
</evidence>
<dbReference type="InterPro" id="IPR029063">
    <property type="entry name" value="SAM-dependent_MTases_sf"/>
</dbReference>
<dbReference type="SUPFAM" id="SSF53335">
    <property type="entry name" value="S-adenosyl-L-methionine-dependent methyltransferases"/>
    <property type="match status" value="1"/>
</dbReference>
<organism evidence="2 3">
    <name type="scientific">Moorena producens (strain JHB)</name>
    <dbReference type="NCBI Taxonomy" id="1454205"/>
    <lineage>
        <taxon>Bacteria</taxon>
        <taxon>Bacillati</taxon>
        <taxon>Cyanobacteriota</taxon>
        <taxon>Cyanophyceae</taxon>
        <taxon>Coleofasciculales</taxon>
        <taxon>Coleofasciculaceae</taxon>
        <taxon>Moorena</taxon>
    </lineage>
</organism>
<evidence type="ECO:0000259" key="1">
    <source>
        <dbReference type="Pfam" id="PF08241"/>
    </source>
</evidence>
<dbReference type="EMBL" id="CP017708">
    <property type="protein sequence ID" value="AOY79218.1"/>
    <property type="molecule type" value="Genomic_DNA"/>
</dbReference>
<accession>A0A1D9FV17</accession>
<dbReference type="CDD" id="cd02440">
    <property type="entry name" value="AdoMet_MTases"/>
    <property type="match status" value="1"/>
</dbReference>